<dbReference type="AlphaFoldDB" id="A0A370P0M0"/>
<evidence type="ECO:0000313" key="2">
    <source>
        <dbReference type="Proteomes" id="UP000255165"/>
    </source>
</evidence>
<proteinExistence type="predicted"/>
<dbReference type="RefSeq" id="WP_115013250.1">
    <property type="nucleotide sequence ID" value="NZ_QKWJ01000003.1"/>
</dbReference>
<dbReference type="PANTHER" id="PTHR33221">
    <property type="entry name" value="WINGED HELIX-TURN-HELIX TRANSCRIPTIONAL REGULATOR, RRF2 FAMILY"/>
    <property type="match status" value="1"/>
</dbReference>
<dbReference type="PROSITE" id="PS51197">
    <property type="entry name" value="HTH_RRF2_2"/>
    <property type="match status" value="1"/>
</dbReference>
<dbReference type="InterPro" id="IPR036388">
    <property type="entry name" value="WH-like_DNA-bd_sf"/>
</dbReference>
<evidence type="ECO:0000313" key="1">
    <source>
        <dbReference type="EMBL" id="RDK11436.1"/>
    </source>
</evidence>
<comment type="caution">
    <text evidence="1">The sequence shown here is derived from an EMBL/GenBank/DDBJ whole genome shotgun (WGS) entry which is preliminary data.</text>
</comment>
<dbReference type="SUPFAM" id="SSF46785">
    <property type="entry name" value="Winged helix' DNA-binding domain"/>
    <property type="match status" value="1"/>
</dbReference>
<keyword evidence="2" id="KW-1185">Reference proteome</keyword>
<dbReference type="GO" id="GO:0005829">
    <property type="term" value="C:cytosol"/>
    <property type="evidence" value="ECO:0007669"/>
    <property type="project" value="TreeGrafter"/>
</dbReference>
<sequence>MSANSRLTVATHILAWMALVTRENPDPVTSDRIAASVNTNPVVIRRTLGLLAKGGLVESFRGINAGWRLTRSADAITLLDVFDALEEGAHFALHPSKPSQACPIGRGIGSTLSHVYDSIEDGVRKSLAAITIEAVLADTLASRSSKPRR</sequence>
<dbReference type="PANTHER" id="PTHR33221:SF15">
    <property type="entry name" value="HTH-TYPE TRANSCRIPTIONAL REGULATOR YWGB-RELATED"/>
    <property type="match status" value="1"/>
</dbReference>
<dbReference type="Pfam" id="PF02082">
    <property type="entry name" value="Rrf2"/>
    <property type="match status" value="1"/>
</dbReference>
<accession>A0A370P0M0</accession>
<reference evidence="1 2" key="1">
    <citation type="submission" date="2018-06" db="EMBL/GenBank/DDBJ databases">
        <authorList>
            <person name="Feng T."/>
            <person name="Jeon C.O."/>
        </authorList>
    </citation>
    <scope>NUCLEOTIDE SEQUENCE [LARGE SCALE GENOMIC DNA]</scope>
    <source>
        <strain evidence="1 2">S23</strain>
    </source>
</reference>
<gene>
    <name evidence="1" type="ORF">DN412_03465</name>
</gene>
<protein>
    <submittedName>
        <fullName evidence="1">Transcriptional regulator</fullName>
    </submittedName>
</protein>
<dbReference type="Proteomes" id="UP000255165">
    <property type="component" value="Unassembled WGS sequence"/>
</dbReference>
<dbReference type="GO" id="GO:0003700">
    <property type="term" value="F:DNA-binding transcription factor activity"/>
    <property type="evidence" value="ECO:0007669"/>
    <property type="project" value="TreeGrafter"/>
</dbReference>
<dbReference type="InterPro" id="IPR000944">
    <property type="entry name" value="Tscrpt_reg_Rrf2"/>
</dbReference>
<name>A0A370P0M0_9BURK</name>
<organism evidence="1 2">
    <name type="scientific">Cupriavidus lacunae</name>
    <dbReference type="NCBI Taxonomy" id="2666307"/>
    <lineage>
        <taxon>Bacteria</taxon>
        <taxon>Pseudomonadati</taxon>
        <taxon>Pseudomonadota</taxon>
        <taxon>Betaproteobacteria</taxon>
        <taxon>Burkholderiales</taxon>
        <taxon>Burkholderiaceae</taxon>
        <taxon>Cupriavidus</taxon>
    </lineage>
</organism>
<dbReference type="EMBL" id="QKWJ01000003">
    <property type="protein sequence ID" value="RDK11436.1"/>
    <property type="molecule type" value="Genomic_DNA"/>
</dbReference>
<dbReference type="Gene3D" id="1.10.10.10">
    <property type="entry name" value="Winged helix-like DNA-binding domain superfamily/Winged helix DNA-binding domain"/>
    <property type="match status" value="1"/>
</dbReference>
<dbReference type="InterPro" id="IPR036390">
    <property type="entry name" value="WH_DNA-bd_sf"/>
</dbReference>